<dbReference type="Gene3D" id="1.10.1530.10">
    <property type="match status" value="1"/>
</dbReference>
<dbReference type="InterPro" id="IPR043144">
    <property type="entry name" value="Mal/L-sulf/L-lact_DH-like_ah"/>
</dbReference>
<evidence type="ECO:0000256" key="2">
    <source>
        <dbReference type="ARBA" id="ARBA00023002"/>
    </source>
</evidence>
<dbReference type="EMBL" id="BOOZ01000038">
    <property type="protein sequence ID" value="GIJ11816.1"/>
    <property type="molecule type" value="Genomic_DNA"/>
</dbReference>
<dbReference type="InterPro" id="IPR003767">
    <property type="entry name" value="Malate/L-lactate_DH-like"/>
</dbReference>
<proteinExistence type="inferred from homology"/>
<gene>
    <name evidence="3" type="ORF">Van01_50300</name>
</gene>
<dbReference type="Pfam" id="PF02615">
    <property type="entry name" value="Ldh_2"/>
    <property type="match status" value="1"/>
</dbReference>
<protein>
    <submittedName>
        <fullName evidence="3">Malate dehydrogenase</fullName>
    </submittedName>
</protein>
<sequence>MANSVTVEHTQLTAFVRTVLLRCGLDEPAATTATEVICYADIHGFTTHGTNALAGIYAPRLRSGSIRPDAQPKVVVETATTAVVDGDNGLGAVTMVTAVDLAAAKARELGLGMVTVRNSSHFGSAGYYASRVAANGLIGIVMSNCGAQGVVPPLGGVQRLLGTNPLSAAVPVSHGAPFVLDMSATAVATGKIRAAQREGRQVPEGWLVSADGSTTTDPDAYFDGHADVAWLGGTAQTGGAKGYGLALLVDLLCGPLAGAAYGPRPQALTETEPAEDVNIGQVALVIDPAAFGVADGFKTETRTLLDTVSSSPAAPGQRVTYPGAPEAERAAASYAEGIRLPHHVAVQLVRLGAELDVTVPVALAEAGPA</sequence>
<name>A0ABQ4I1U1_9ACTN</name>
<reference evidence="3 4" key="1">
    <citation type="submission" date="2021-01" db="EMBL/GenBank/DDBJ databases">
        <title>Whole genome shotgun sequence of Verrucosispora andamanensis NBRC 109075.</title>
        <authorList>
            <person name="Komaki H."/>
            <person name="Tamura T."/>
        </authorList>
    </citation>
    <scope>NUCLEOTIDE SEQUENCE [LARGE SCALE GENOMIC DNA]</scope>
    <source>
        <strain evidence="3 4">NBRC 109075</strain>
    </source>
</reference>
<keyword evidence="2" id="KW-0560">Oxidoreductase</keyword>
<dbReference type="InterPro" id="IPR036111">
    <property type="entry name" value="Mal/L-sulfo/L-lacto_DH-like_sf"/>
</dbReference>
<dbReference type="Proteomes" id="UP000647017">
    <property type="component" value="Unassembled WGS sequence"/>
</dbReference>
<comment type="similarity">
    <text evidence="1">Belongs to the LDH2/MDH2 oxidoreductase family.</text>
</comment>
<evidence type="ECO:0000313" key="4">
    <source>
        <dbReference type="Proteomes" id="UP000647017"/>
    </source>
</evidence>
<accession>A0ABQ4I1U1</accession>
<keyword evidence="4" id="KW-1185">Reference proteome</keyword>
<evidence type="ECO:0000313" key="3">
    <source>
        <dbReference type="EMBL" id="GIJ11816.1"/>
    </source>
</evidence>
<evidence type="ECO:0000256" key="1">
    <source>
        <dbReference type="ARBA" id="ARBA00006056"/>
    </source>
</evidence>
<dbReference type="SUPFAM" id="SSF89733">
    <property type="entry name" value="L-sulfolactate dehydrogenase-like"/>
    <property type="match status" value="1"/>
</dbReference>
<dbReference type="RefSeq" id="WP_204012510.1">
    <property type="nucleotide sequence ID" value="NZ_BOOZ01000038.1"/>
</dbReference>
<dbReference type="InterPro" id="IPR043143">
    <property type="entry name" value="Mal/L-sulf/L-lact_DH-like_NADP"/>
</dbReference>
<dbReference type="PANTHER" id="PTHR11091">
    <property type="entry name" value="OXIDOREDUCTASE-RELATED"/>
    <property type="match status" value="1"/>
</dbReference>
<dbReference type="Gene3D" id="3.30.1370.60">
    <property type="entry name" value="Hypothetical oxidoreductase yiak, domain 2"/>
    <property type="match status" value="1"/>
</dbReference>
<comment type="caution">
    <text evidence="3">The sequence shown here is derived from an EMBL/GenBank/DDBJ whole genome shotgun (WGS) entry which is preliminary data.</text>
</comment>
<organism evidence="3 4">
    <name type="scientific">Micromonospora andamanensis</name>
    <dbReference type="NCBI Taxonomy" id="1287068"/>
    <lineage>
        <taxon>Bacteria</taxon>
        <taxon>Bacillati</taxon>
        <taxon>Actinomycetota</taxon>
        <taxon>Actinomycetes</taxon>
        <taxon>Micromonosporales</taxon>
        <taxon>Micromonosporaceae</taxon>
        <taxon>Micromonospora</taxon>
    </lineage>
</organism>
<dbReference type="PANTHER" id="PTHR11091:SF0">
    <property type="entry name" value="MALATE DEHYDROGENASE"/>
    <property type="match status" value="1"/>
</dbReference>